<name>A0A5B7DEP5_PORTR</name>
<organism evidence="2 3">
    <name type="scientific">Portunus trituberculatus</name>
    <name type="common">Swimming crab</name>
    <name type="synonym">Neptunus trituberculatus</name>
    <dbReference type="NCBI Taxonomy" id="210409"/>
    <lineage>
        <taxon>Eukaryota</taxon>
        <taxon>Metazoa</taxon>
        <taxon>Ecdysozoa</taxon>
        <taxon>Arthropoda</taxon>
        <taxon>Crustacea</taxon>
        <taxon>Multicrustacea</taxon>
        <taxon>Malacostraca</taxon>
        <taxon>Eumalacostraca</taxon>
        <taxon>Eucarida</taxon>
        <taxon>Decapoda</taxon>
        <taxon>Pleocyemata</taxon>
        <taxon>Brachyura</taxon>
        <taxon>Eubrachyura</taxon>
        <taxon>Portunoidea</taxon>
        <taxon>Portunidae</taxon>
        <taxon>Portuninae</taxon>
        <taxon>Portunus</taxon>
    </lineage>
</organism>
<feature type="region of interest" description="Disordered" evidence="1">
    <location>
        <begin position="25"/>
        <end position="48"/>
    </location>
</feature>
<sequence>MDVFNDNPTPHKLTNDKTLRVWAASRGLKEGSGPPHNKHDRHTSTTPPPCTALTSFTVPSCPISICCLSLAVFTVRLMVLASSLPSAMVY</sequence>
<evidence type="ECO:0000256" key="1">
    <source>
        <dbReference type="SAM" id="MobiDB-lite"/>
    </source>
</evidence>
<dbReference type="Proteomes" id="UP000324222">
    <property type="component" value="Unassembled WGS sequence"/>
</dbReference>
<gene>
    <name evidence="2" type="ORF">E2C01_012439</name>
</gene>
<proteinExistence type="predicted"/>
<protein>
    <submittedName>
        <fullName evidence="2">Uncharacterized protein</fullName>
    </submittedName>
</protein>
<dbReference type="AlphaFoldDB" id="A0A5B7DEP5"/>
<dbReference type="EMBL" id="VSRR010000777">
    <property type="protein sequence ID" value="MPC19525.1"/>
    <property type="molecule type" value="Genomic_DNA"/>
</dbReference>
<accession>A0A5B7DEP5</accession>
<comment type="caution">
    <text evidence="2">The sequence shown here is derived from an EMBL/GenBank/DDBJ whole genome shotgun (WGS) entry which is preliminary data.</text>
</comment>
<evidence type="ECO:0000313" key="2">
    <source>
        <dbReference type="EMBL" id="MPC19525.1"/>
    </source>
</evidence>
<keyword evidence="3" id="KW-1185">Reference proteome</keyword>
<reference evidence="2 3" key="1">
    <citation type="submission" date="2019-05" db="EMBL/GenBank/DDBJ databases">
        <title>Another draft genome of Portunus trituberculatus and its Hox gene families provides insights of decapod evolution.</title>
        <authorList>
            <person name="Jeong J.-H."/>
            <person name="Song I."/>
            <person name="Kim S."/>
            <person name="Choi T."/>
            <person name="Kim D."/>
            <person name="Ryu S."/>
            <person name="Kim W."/>
        </authorList>
    </citation>
    <scope>NUCLEOTIDE SEQUENCE [LARGE SCALE GENOMIC DNA]</scope>
    <source>
        <tissue evidence="2">Muscle</tissue>
    </source>
</reference>
<evidence type="ECO:0000313" key="3">
    <source>
        <dbReference type="Proteomes" id="UP000324222"/>
    </source>
</evidence>